<comment type="caution">
    <text evidence="1">The sequence shown here is derived from an EMBL/GenBank/DDBJ whole genome shotgun (WGS) entry which is preliminary data.</text>
</comment>
<evidence type="ECO:0000313" key="2">
    <source>
        <dbReference type="Proteomes" id="UP000256862"/>
    </source>
</evidence>
<reference evidence="1 2" key="1">
    <citation type="submission" date="2018-01" db="EMBL/GenBank/DDBJ databases">
        <authorList>
            <person name="Clerissi C."/>
        </authorList>
    </citation>
    <scope>NUCLEOTIDE SEQUENCE [LARGE SCALE GENOMIC DNA]</scope>
    <source>
        <strain evidence="1">Cupriavidus oxalaticus LMG 2235</strain>
    </source>
</reference>
<protein>
    <submittedName>
        <fullName evidence="1">Uncharacterized protein</fullName>
    </submittedName>
</protein>
<evidence type="ECO:0000313" key="1">
    <source>
        <dbReference type="EMBL" id="SPC14932.1"/>
    </source>
</evidence>
<gene>
    <name evidence="1" type="ORF">CO2235_230135</name>
</gene>
<name>A0A976BDM4_9BURK</name>
<organism evidence="1 2">
    <name type="scientific">Cupriavidus oxalaticus</name>
    <dbReference type="NCBI Taxonomy" id="96344"/>
    <lineage>
        <taxon>Bacteria</taxon>
        <taxon>Pseudomonadati</taxon>
        <taxon>Pseudomonadota</taxon>
        <taxon>Betaproteobacteria</taxon>
        <taxon>Burkholderiales</taxon>
        <taxon>Burkholderiaceae</taxon>
        <taxon>Cupriavidus</taxon>
    </lineage>
</organism>
<dbReference type="AlphaFoldDB" id="A0A976BDM4"/>
<dbReference type="Proteomes" id="UP000256862">
    <property type="component" value="Chromosome CO2235"/>
</dbReference>
<proteinExistence type="predicted"/>
<dbReference type="EMBL" id="OGUS01000124">
    <property type="protein sequence ID" value="SPC14932.1"/>
    <property type="molecule type" value="Genomic_DNA"/>
</dbReference>
<accession>A0A976BDM4</accession>
<sequence>MQMEEYELASASRRADVEMLLSGGNPRTTAAVHLGGVAVECKLKALIAEYHEIDAWEECSRRKKDPRLGQPIPRPGHGLFAAIKLMDTVYRKAKADPMFLSHLDRVMHPAGATSLDFIELRYVASELDRNALSSWQQSFRYVVNWLIKNKGS</sequence>